<dbReference type="GO" id="GO:0008139">
    <property type="term" value="F:nuclear localization sequence binding"/>
    <property type="evidence" value="ECO:0007669"/>
    <property type="project" value="TreeGrafter"/>
</dbReference>
<evidence type="ECO:0000256" key="3">
    <source>
        <dbReference type="ARBA" id="ARBA00022448"/>
    </source>
</evidence>
<dbReference type="Pfam" id="PF04096">
    <property type="entry name" value="Nucleoporin2"/>
    <property type="match status" value="1"/>
</dbReference>
<dbReference type="GO" id="GO:0006606">
    <property type="term" value="P:protein import into nucleus"/>
    <property type="evidence" value="ECO:0007669"/>
    <property type="project" value="TreeGrafter"/>
</dbReference>
<dbReference type="InterPro" id="IPR036903">
    <property type="entry name" value="Nup98_auto-Pept-S59_dom_sf"/>
</dbReference>
<protein>
    <recommendedName>
        <fullName evidence="9">Peptidase S59 domain-containing protein</fullName>
    </recommendedName>
</protein>
<evidence type="ECO:0000313" key="10">
    <source>
        <dbReference type="EMBL" id="VVB06906.1"/>
    </source>
</evidence>
<keyword evidence="8" id="KW-0539">Nucleus</keyword>
<evidence type="ECO:0000256" key="6">
    <source>
        <dbReference type="ARBA" id="ARBA00023010"/>
    </source>
</evidence>
<dbReference type="PANTHER" id="PTHR23198:SF6">
    <property type="entry name" value="NUCLEAR PORE COMPLEX PROTEIN NUP98-NUP96"/>
    <property type="match status" value="1"/>
</dbReference>
<evidence type="ECO:0000256" key="7">
    <source>
        <dbReference type="ARBA" id="ARBA00023132"/>
    </source>
</evidence>
<dbReference type="AlphaFoldDB" id="A0A565BZW6"/>
<evidence type="ECO:0000259" key="9">
    <source>
        <dbReference type="Pfam" id="PF04096"/>
    </source>
</evidence>
<dbReference type="Proteomes" id="UP000489600">
    <property type="component" value="Unassembled WGS sequence"/>
</dbReference>
<dbReference type="GO" id="GO:0000973">
    <property type="term" value="P:post-transcriptional tethering of RNA polymerase II gene DNA at nuclear periphery"/>
    <property type="evidence" value="ECO:0007669"/>
    <property type="project" value="TreeGrafter"/>
</dbReference>
<comment type="subcellular location">
    <subcellularLocation>
        <location evidence="1">Nucleus</location>
        <location evidence="1">Nuclear pore complex</location>
    </subcellularLocation>
</comment>
<keyword evidence="11" id="KW-1185">Reference proteome</keyword>
<evidence type="ECO:0000256" key="8">
    <source>
        <dbReference type="ARBA" id="ARBA00023242"/>
    </source>
</evidence>
<keyword evidence="4" id="KW-0509">mRNA transport</keyword>
<keyword evidence="7" id="KW-0906">Nuclear pore complex</keyword>
<evidence type="ECO:0000256" key="4">
    <source>
        <dbReference type="ARBA" id="ARBA00022816"/>
    </source>
</evidence>
<dbReference type="InterPro" id="IPR007230">
    <property type="entry name" value="Nup98_auto-Pept-S59_dom"/>
</dbReference>
<keyword evidence="3" id="KW-0813">Transport</keyword>
<dbReference type="InterPro" id="IPR037665">
    <property type="entry name" value="Nucleoporin_S59-like"/>
</dbReference>
<dbReference type="GO" id="GO:0034398">
    <property type="term" value="P:telomere tethering at nuclear periphery"/>
    <property type="evidence" value="ECO:0007669"/>
    <property type="project" value="TreeGrafter"/>
</dbReference>
<dbReference type="GO" id="GO:0044614">
    <property type="term" value="C:nuclear pore cytoplasmic filaments"/>
    <property type="evidence" value="ECO:0007669"/>
    <property type="project" value="TreeGrafter"/>
</dbReference>
<gene>
    <name evidence="10" type="ORF">ANE_LOCUS17350</name>
</gene>
<dbReference type="GO" id="GO:0017056">
    <property type="term" value="F:structural constituent of nuclear pore"/>
    <property type="evidence" value="ECO:0007669"/>
    <property type="project" value="TreeGrafter"/>
</dbReference>
<evidence type="ECO:0000256" key="1">
    <source>
        <dbReference type="ARBA" id="ARBA00004567"/>
    </source>
</evidence>
<evidence type="ECO:0000256" key="5">
    <source>
        <dbReference type="ARBA" id="ARBA00022927"/>
    </source>
</evidence>
<keyword evidence="6" id="KW-0811">Translocation</keyword>
<dbReference type="GO" id="GO:0006405">
    <property type="term" value="P:RNA export from nucleus"/>
    <property type="evidence" value="ECO:0007669"/>
    <property type="project" value="TreeGrafter"/>
</dbReference>
<comment type="caution">
    <text evidence="10">The sequence shown here is derived from an EMBL/GenBank/DDBJ whole genome shotgun (WGS) entry which is preliminary data.</text>
</comment>
<accession>A0A565BZW6</accession>
<organism evidence="10 11">
    <name type="scientific">Arabis nemorensis</name>
    <dbReference type="NCBI Taxonomy" id="586526"/>
    <lineage>
        <taxon>Eukaryota</taxon>
        <taxon>Viridiplantae</taxon>
        <taxon>Streptophyta</taxon>
        <taxon>Embryophyta</taxon>
        <taxon>Tracheophyta</taxon>
        <taxon>Spermatophyta</taxon>
        <taxon>Magnoliopsida</taxon>
        <taxon>eudicotyledons</taxon>
        <taxon>Gunneridae</taxon>
        <taxon>Pentapetalae</taxon>
        <taxon>rosids</taxon>
        <taxon>malvids</taxon>
        <taxon>Brassicales</taxon>
        <taxon>Brassicaceae</taxon>
        <taxon>Arabideae</taxon>
        <taxon>Arabis</taxon>
    </lineage>
</organism>
<dbReference type="EMBL" id="CABITT030000006">
    <property type="protein sequence ID" value="VVB06906.1"/>
    <property type="molecule type" value="Genomic_DNA"/>
</dbReference>
<feature type="domain" description="Peptidase S59" evidence="9">
    <location>
        <begin position="348"/>
        <end position="421"/>
    </location>
</feature>
<dbReference type="OrthoDB" id="1717558at2759"/>
<dbReference type="Gene3D" id="3.30.1610.10">
    <property type="entry name" value="Peptidase S59, nucleoporin"/>
    <property type="match status" value="1"/>
</dbReference>
<dbReference type="SUPFAM" id="SSF82215">
    <property type="entry name" value="C-terminal autoproteolytic domain of nucleoporin nup98"/>
    <property type="match status" value="1"/>
</dbReference>
<dbReference type="GO" id="GO:0003723">
    <property type="term" value="F:RNA binding"/>
    <property type="evidence" value="ECO:0007669"/>
    <property type="project" value="TreeGrafter"/>
</dbReference>
<evidence type="ECO:0000313" key="11">
    <source>
        <dbReference type="Proteomes" id="UP000489600"/>
    </source>
</evidence>
<keyword evidence="5" id="KW-0653">Protein transport</keyword>
<name>A0A565BZW6_9BRAS</name>
<dbReference type="PANTHER" id="PTHR23198">
    <property type="entry name" value="NUCLEOPORIN"/>
    <property type="match status" value="1"/>
</dbReference>
<reference evidence="10" key="1">
    <citation type="submission" date="2019-07" db="EMBL/GenBank/DDBJ databases">
        <authorList>
            <person name="Dittberner H."/>
        </authorList>
    </citation>
    <scope>NUCLEOTIDE SEQUENCE [LARGE SCALE GENOMIC DNA]</scope>
</reference>
<proteinExistence type="inferred from homology"/>
<comment type="similarity">
    <text evidence="2">Belongs to the nucleoporin GLFG family.</text>
</comment>
<sequence>MRVQCPSKLLLRPIKSCKILIGYVEISNIGLFAGFTSYQSGLRRTDSTLKTRIPDVLASGILFFKKGSCKVVPEIISSSNLEFDAAIRDDLTWNDAHNLASFLGQQLRNLHSLPYPQVKRPELLNANDGHEELNIPPEWKVFVDVLRQRKKDVTGRLENWYPLLKVFFTYPHNSGKSYSSGSDEQDRRIHSLVDLLHVFKGVSRLSGGQSPGTGFGLTNPAQGSTPAFNMGGNFNKNQSHLPCLAIWTSSLSVQNTNPAFPQPNNFSTPSTGFENMYVFKLSILNYKQLSLWTSKGIDEENSNTPKADTLFIPRENPRALFEHRQRINRPRCRRMASMRDGCSLQLDLETLVQFNTREVIVFMDESRKPPPPVGEALNKPCGSNFAEYKMYGQEKQVTEGLRLDKYKEMLKRKAEEQGAQFRVKHFVSFQFVLPVTRMNGEESRGTSIELGQV</sequence>
<evidence type="ECO:0000256" key="2">
    <source>
        <dbReference type="ARBA" id="ARBA00008926"/>
    </source>
</evidence>